<evidence type="ECO:0000313" key="1">
    <source>
        <dbReference type="EMBL" id="VDK42201.1"/>
    </source>
</evidence>
<reference evidence="1 2" key="2">
    <citation type="submission" date="2018-11" db="EMBL/GenBank/DDBJ databases">
        <authorList>
            <consortium name="Pathogen Informatics"/>
        </authorList>
    </citation>
    <scope>NUCLEOTIDE SEQUENCE [LARGE SCALE GENOMIC DNA]</scope>
</reference>
<accession>A0A0M3JRD9</accession>
<sequence length="776" mass="89136">MEEAINEFIAGNGIRLLDFLVDTVNSNCDADVEICFKSVYKRNYIPLLEASTNPRNANANLISRQISRAAVHISKCARFKRLKQEILLRIRKSTRFRYDSFGTDYSENSFAGTSTLGLDLEQSTRFPEDVDTNTLVQRLENAELSSEMRADLLSSLMSLSASTIGRRKYLTRILRICEVTVMEEASFTNTLLLFKKLFNTKDCDIVTDVFCCFVAILPNLLQSSLNENIKLKSVILLYKVNFFPMSKMITSLITYIGSVDTGHLSACNPMAILAALDPCASWMRIWAHTLSARIVIRKSLLNFAERIKTFLHEQASVDLSSYKCVFLHYSPKELFVLLNTNVISMLFIWMKYDDLYTVFTDQEWIKLVQVVVANQFDPRNNISSNKTIIKLFYEITACNRPAQFILTPTIARFLSNVHSVPAMRIQRIALQTIRYQPHSTTIALICKQIPRFLCSSSKTKRYEAILCIDSMIKRFGWDIVESEIDWELFSTRAVEHHQNRCLKEVVERIRAFHDLYVGESIRALFRNELTRNSTFSIPPHFIQIKNEERRLLLKKIMQLFEDNSEEFVEYEQQTKLKLSAHIAALLWQKQTGIEIVNELDWSFILQKTIQKAYELNDSSMLNALHIFTFNLDIAMQLRERAKFLRKLFQAIVRWKSKQIGVYFDAVSMKTLSLFASIIIGGPSEIIINSSLTSTPIKNPRSIIKMMYADYCTTANDKEGIPIRSVNEVVNIMERDGSYCASEMLTFLASTVTVDDGTLMARNCNVSDSQDESEMVY</sequence>
<dbReference type="AlphaFoldDB" id="A0A0M3JRD9"/>
<keyword evidence="2" id="KW-1185">Reference proteome</keyword>
<dbReference type="WBParaSite" id="ASIM_0001029101-mRNA-1">
    <property type="protein sequence ID" value="ASIM_0001029101-mRNA-1"/>
    <property type="gene ID" value="ASIM_0001029101"/>
</dbReference>
<organism evidence="3">
    <name type="scientific">Anisakis simplex</name>
    <name type="common">Herring worm</name>
    <dbReference type="NCBI Taxonomy" id="6269"/>
    <lineage>
        <taxon>Eukaryota</taxon>
        <taxon>Metazoa</taxon>
        <taxon>Ecdysozoa</taxon>
        <taxon>Nematoda</taxon>
        <taxon>Chromadorea</taxon>
        <taxon>Rhabditida</taxon>
        <taxon>Spirurina</taxon>
        <taxon>Ascaridomorpha</taxon>
        <taxon>Ascaridoidea</taxon>
        <taxon>Anisakidae</taxon>
        <taxon>Anisakis</taxon>
        <taxon>Anisakis simplex complex</taxon>
    </lineage>
</organism>
<dbReference type="EMBL" id="UYRR01030980">
    <property type="protein sequence ID" value="VDK42201.1"/>
    <property type="molecule type" value="Genomic_DNA"/>
</dbReference>
<protein>
    <submittedName>
        <fullName evidence="1 3">Uncharacterized protein</fullName>
    </submittedName>
</protein>
<dbReference type="Proteomes" id="UP000267096">
    <property type="component" value="Unassembled WGS sequence"/>
</dbReference>
<reference evidence="3" key="1">
    <citation type="submission" date="2017-02" db="UniProtKB">
        <authorList>
            <consortium name="WormBaseParasite"/>
        </authorList>
    </citation>
    <scope>IDENTIFICATION</scope>
</reference>
<evidence type="ECO:0000313" key="3">
    <source>
        <dbReference type="WBParaSite" id="ASIM_0001029101-mRNA-1"/>
    </source>
</evidence>
<proteinExistence type="predicted"/>
<name>A0A0M3JRD9_ANISI</name>
<gene>
    <name evidence="1" type="ORF">ASIM_LOCUS10022</name>
</gene>
<evidence type="ECO:0000313" key="2">
    <source>
        <dbReference type="Proteomes" id="UP000267096"/>
    </source>
</evidence>
<dbReference type="OrthoDB" id="5895320at2759"/>